<comment type="caution">
    <text evidence="2">The sequence shown here is derived from an EMBL/GenBank/DDBJ whole genome shotgun (WGS) entry which is preliminary data.</text>
</comment>
<dbReference type="OrthoDB" id="3693942at2759"/>
<feature type="compositionally biased region" description="Polar residues" evidence="1">
    <location>
        <begin position="1"/>
        <end position="15"/>
    </location>
</feature>
<evidence type="ECO:0000256" key="1">
    <source>
        <dbReference type="SAM" id="MobiDB-lite"/>
    </source>
</evidence>
<evidence type="ECO:0000313" key="3">
    <source>
        <dbReference type="Proteomes" id="UP000582016"/>
    </source>
</evidence>
<dbReference type="AlphaFoldDB" id="A0A8H5JKR0"/>
<proteinExistence type="predicted"/>
<keyword evidence="3" id="KW-1185">Reference proteome</keyword>
<dbReference type="EMBL" id="JAAOAQ010000282">
    <property type="protein sequence ID" value="KAF5557187.1"/>
    <property type="molecule type" value="Genomic_DNA"/>
</dbReference>
<dbReference type="Proteomes" id="UP000582016">
    <property type="component" value="Unassembled WGS sequence"/>
</dbReference>
<reference evidence="2 3" key="1">
    <citation type="submission" date="2020-05" db="EMBL/GenBank/DDBJ databases">
        <title>Identification and distribution of gene clusters putatively required for synthesis of sphingolipid metabolism inhibitors in phylogenetically diverse species of the filamentous fungus Fusarium.</title>
        <authorList>
            <person name="Kim H.-S."/>
            <person name="Busman M."/>
            <person name="Brown D.W."/>
            <person name="Divon H."/>
            <person name="Uhlig S."/>
            <person name="Proctor R.H."/>
        </authorList>
    </citation>
    <scope>NUCLEOTIDE SEQUENCE [LARGE SCALE GENOMIC DNA]</scope>
    <source>
        <strain evidence="2 3">NRRL 13617</strain>
    </source>
</reference>
<organism evidence="2 3">
    <name type="scientific">Fusarium phyllophilum</name>
    <dbReference type="NCBI Taxonomy" id="47803"/>
    <lineage>
        <taxon>Eukaryota</taxon>
        <taxon>Fungi</taxon>
        <taxon>Dikarya</taxon>
        <taxon>Ascomycota</taxon>
        <taxon>Pezizomycotina</taxon>
        <taxon>Sordariomycetes</taxon>
        <taxon>Hypocreomycetidae</taxon>
        <taxon>Hypocreales</taxon>
        <taxon>Nectriaceae</taxon>
        <taxon>Fusarium</taxon>
        <taxon>Fusarium fujikuroi species complex</taxon>
    </lineage>
</organism>
<sequence>MPGVSETTGTSFPSKSRNRERKAEGSLTTLPEKLRFPETDNPLPPIDIDKAVRNAKDQNDVKTTFFIHFTETLEGEALEAQRKLMSSVKLWQAWATTNCEAKVQQQVDAGALPSDSKGQAARSTYRAKVFDFLFNHSTWFAKTFDQPMHLEINTKAISLHSQMLANVLEGYSIPTSAFTNLEKVLEQIAEGIKLSGENRREEQQYWVMFTKYQYEEISQIGQADIRIISFQVTEVAKHYASKKGSYDEVKFDLNFHHCQAEFVHQIFDAVKGKMDKKQIEQGQELLEKGLRYVDIPIN</sequence>
<feature type="region of interest" description="Disordered" evidence="1">
    <location>
        <begin position="1"/>
        <end position="46"/>
    </location>
</feature>
<protein>
    <submittedName>
        <fullName evidence="2">Peptidase cysteine serine trypsin</fullName>
    </submittedName>
</protein>
<gene>
    <name evidence="2" type="ORF">FPHYL_7776</name>
</gene>
<name>A0A8H5JKR0_9HYPO</name>
<accession>A0A8H5JKR0</accession>
<evidence type="ECO:0000313" key="2">
    <source>
        <dbReference type="EMBL" id="KAF5557187.1"/>
    </source>
</evidence>